<dbReference type="CDD" id="cd00082">
    <property type="entry name" value="HisKA"/>
    <property type="match status" value="1"/>
</dbReference>
<dbReference type="InterPro" id="IPR035965">
    <property type="entry name" value="PAS-like_dom_sf"/>
</dbReference>
<dbReference type="PROSITE" id="PS50109">
    <property type="entry name" value="HIS_KIN"/>
    <property type="match status" value="1"/>
</dbReference>
<keyword evidence="12" id="KW-0812">Transmembrane</keyword>
<dbReference type="Gene3D" id="3.30.565.10">
    <property type="entry name" value="Histidine kinase-like ATPase, C-terminal domain"/>
    <property type="match status" value="1"/>
</dbReference>
<keyword evidence="6" id="KW-0418">Kinase</keyword>
<comment type="caution">
    <text evidence="17">The sequence shown here is derived from an EMBL/GenBank/DDBJ whole genome shotgun (WGS) entry which is preliminary data.</text>
</comment>
<evidence type="ECO:0000259" key="16">
    <source>
        <dbReference type="PROSITE" id="PS50113"/>
    </source>
</evidence>
<dbReference type="SMART" id="SM00448">
    <property type="entry name" value="REC"/>
    <property type="match status" value="1"/>
</dbReference>
<comment type="catalytic activity">
    <reaction evidence="1">
        <text>ATP + protein L-histidine = ADP + protein N-phospho-L-histidine.</text>
        <dbReference type="EC" id="2.7.13.3"/>
    </reaction>
</comment>
<dbReference type="Pfam" id="PF00989">
    <property type="entry name" value="PAS"/>
    <property type="match status" value="1"/>
</dbReference>
<dbReference type="InterPro" id="IPR003594">
    <property type="entry name" value="HATPase_dom"/>
</dbReference>
<dbReference type="Pfam" id="PF12860">
    <property type="entry name" value="PAS_7"/>
    <property type="match status" value="1"/>
</dbReference>
<dbReference type="InterPro" id="IPR036641">
    <property type="entry name" value="HPT_dom_sf"/>
</dbReference>
<evidence type="ECO:0000256" key="6">
    <source>
        <dbReference type="ARBA" id="ARBA00022777"/>
    </source>
</evidence>
<feature type="transmembrane region" description="Helical" evidence="12">
    <location>
        <begin position="172"/>
        <end position="195"/>
    </location>
</feature>
<dbReference type="SUPFAM" id="SSF55785">
    <property type="entry name" value="PYP-like sensor domain (PAS domain)"/>
    <property type="match status" value="3"/>
</dbReference>
<dbReference type="FunFam" id="3.30.565.10:FF:000010">
    <property type="entry name" value="Sensor histidine kinase RcsC"/>
    <property type="match status" value="1"/>
</dbReference>
<feature type="domain" description="PAS" evidence="15">
    <location>
        <begin position="484"/>
        <end position="554"/>
    </location>
</feature>
<comment type="subunit">
    <text evidence="9">At low DSF concentrations, interacts with RpfF.</text>
</comment>
<evidence type="ECO:0000256" key="10">
    <source>
        <dbReference type="ARBA" id="ARBA00068150"/>
    </source>
</evidence>
<keyword evidence="12" id="KW-1133">Transmembrane helix</keyword>
<evidence type="ECO:0000256" key="12">
    <source>
        <dbReference type="SAM" id="Phobius"/>
    </source>
</evidence>
<feature type="modified residue" description="4-aspartylphosphate" evidence="11">
    <location>
        <position position="930"/>
    </location>
</feature>
<dbReference type="InterPro" id="IPR003661">
    <property type="entry name" value="HisK_dim/P_dom"/>
</dbReference>
<dbReference type="InterPro" id="IPR001789">
    <property type="entry name" value="Sig_transdc_resp-reg_receiver"/>
</dbReference>
<sequence>MLVPILALLALDALILFVAARHVGDDRTTEALQVLAGQLSLVAESGTYHQVRATGPDAAPDRPEFLFVTAGGARDGMHAGLPVGDALREIGDALREIIDAGARDFRAAVELNGETVLFAAVPFEAGATCRSCHDRAEAVGGTQAVPVLPAEGLAGLIAARAPLSGSLGKPEFVLEIGGVLVAVILLSALFLLFWVHYQRQHAARLSQSQAEQEVHRLQKMAEMHDRDVRLRAIVDNMGEALVTISEMGVVESVNPAARGMFGYSVEEIVGEPFARLVPRVGGRAGAAEVPRLHEFATRKEQAPTEVRGVRKNGERFPMELMLSEAGTGDRSRFVAIVRDLSASKLAETKVREAQTRLREAIEFLPDAFVVYDAEDRLLLCNQRFRDVYARSAHAIRPGVRFEDIVRVGVEAGQYADADLDSNPEKWIAEQVRLHREPPAEPIEQRLGDGRWLRVYERQTPDGQTVGLRIDITELKRREEALKLSESRLGAVVTAALDAIIVIDEFGRIREFNPAAERVFGYAKDEVMGLRVRELLVPERFRSAFDTKMRILQEAEPTTLIGDRVEVIALRKDGSEFLMEVAFNHVTGASGRVIIGFMRDITEERAKTLALDEARQRAEAASQAKANFLTMMSHEIRTPLNAVLGLLDLLLHTRLSGEQKKYIETARGSALALLQILNDILDFSRLEARRLEFVDAPFDPRALIGDVCDLFSARVGEKGLTLETEVDVKVPTVLVGDAGRIRQVLINLVANAVRHTARGGVRIELTLAPVPAMATEAEHVALRFSVADTGAGIAEQNRKNVFARFTTSPAQGEVRSEGVGLGLAISRELVEGMGGSIDFASRSGEGTRFWFDLGLARGTADALPRSEQGADAEEPCELEGARILLAEDNATNRMMTGAFLTRWGCRFETATNGAEVLEMLAQAPFDAVLMDVSMPVVDGIEATRRLRASGAAFADIPVVALTAHALVEERDRAMAAGMNAFVTKPVDSAVLRRALGAVLREQAADRAPDASPPGASPPMLIDPDRFGELIADLPEEVRDAVVHRCVLDLDAEADALDAGQQDIDRIRASSHVLVSLAATFGALSLAEMAEDVERLAVSGSDAARARAPELAIRARAVARDLERRRRERLMVNA</sequence>
<dbReference type="InterPro" id="IPR001610">
    <property type="entry name" value="PAC"/>
</dbReference>
<dbReference type="NCBIfam" id="TIGR00229">
    <property type="entry name" value="sensory_box"/>
    <property type="match status" value="2"/>
</dbReference>
<dbReference type="SUPFAM" id="SSF52172">
    <property type="entry name" value="CheY-like"/>
    <property type="match status" value="1"/>
</dbReference>
<protein>
    <recommendedName>
        <fullName evidence="10">Sensory/regulatory protein RpfC</fullName>
        <ecNumber evidence="2">2.7.13.3</ecNumber>
    </recommendedName>
</protein>
<dbReference type="PROSITE" id="PS50113">
    <property type="entry name" value="PAC"/>
    <property type="match status" value="2"/>
</dbReference>
<dbReference type="PROSITE" id="PS50110">
    <property type="entry name" value="RESPONSE_REGULATORY"/>
    <property type="match status" value="1"/>
</dbReference>
<dbReference type="FunFam" id="1.10.287.130:FF:000002">
    <property type="entry name" value="Two-component osmosensing histidine kinase"/>
    <property type="match status" value="1"/>
</dbReference>
<dbReference type="SMART" id="SM00091">
    <property type="entry name" value="PAS"/>
    <property type="match status" value="3"/>
</dbReference>
<keyword evidence="3 11" id="KW-0597">Phosphoprotein</keyword>
<dbReference type="AlphaFoldDB" id="A0A838XFG2"/>
<organism evidence="17 18">
    <name type="scientific">Stappia taiwanensis</name>
    <dbReference type="NCBI Taxonomy" id="992267"/>
    <lineage>
        <taxon>Bacteria</taxon>
        <taxon>Pseudomonadati</taxon>
        <taxon>Pseudomonadota</taxon>
        <taxon>Alphaproteobacteria</taxon>
        <taxon>Hyphomicrobiales</taxon>
        <taxon>Stappiaceae</taxon>
        <taxon>Stappia</taxon>
    </lineage>
</organism>
<evidence type="ECO:0000256" key="11">
    <source>
        <dbReference type="PROSITE-ProRule" id="PRU00169"/>
    </source>
</evidence>
<dbReference type="Pfam" id="PF02518">
    <property type="entry name" value="HATPase_c"/>
    <property type="match status" value="1"/>
</dbReference>
<evidence type="ECO:0000259" key="13">
    <source>
        <dbReference type="PROSITE" id="PS50109"/>
    </source>
</evidence>
<dbReference type="EMBL" id="JACEON010000001">
    <property type="protein sequence ID" value="MBA4610179.1"/>
    <property type="molecule type" value="Genomic_DNA"/>
</dbReference>
<feature type="domain" description="Response regulatory" evidence="14">
    <location>
        <begin position="881"/>
        <end position="998"/>
    </location>
</feature>
<name>A0A838XFG2_9HYPH</name>
<feature type="domain" description="PAC" evidence="16">
    <location>
        <begin position="302"/>
        <end position="352"/>
    </location>
</feature>
<dbReference type="InterPro" id="IPR011006">
    <property type="entry name" value="CheY-like_superfamily"/>
</dbReference>
<dbReference type="CDD" id="cd00130">
    <property type="entry name" value="PAS"/>
    <property type="match status" value="2"/>
</dbReference>
<dbReference type="PROSITE" id="PS50112">
    <property type="entry name" value="PAS"/>
    <property type="match status" value="2"/>
</dbReference>
<dbReference type="GO" id="GO:0000155">
    <property type="term" value="F:phosphorelay sensor kinase activity"/>
    <property type="evidence" value="ECO:0007669"/>
    <property type="project" value="InterPro"/>
</dbReference>
<evidence type="ECO:0000313" key="18">
    <source>
        <dbReference type="Proteomes" id="UP000559404"/>
    </source>
</evidence>
<gene>
    <name evidence="17" type="ORF">H1W37_00835</name>
</gene>
<dbReference type="Gene3D" id="3.40.50.2300">
    <property type="match status" value="1"/>
</dbReference>
<dbReference type="SMART" id="SM00388">
    <property type="entry name" value="HisKA"/>
    <property type="match status" value="1"/>
</dbReference>
<keyword evidence="4" id="KW-0808">Transferase</keyword>
<evidence type="ECO:0000256" key="1">
    <source>
        <dbReference type="ARBA" id="ARBA00000085"/>
    </source>
</evidence>
<proteinExistence type="predicted"/>
<evidence type="ECO:0000256" key="3">
    <source>
        <dbReference type="ARBA" id="ARBA00022553"/>
    </source>
</evidence>
<dbReference type="RefSeq" id="WP_181758368.1">
    <property type="nucleotide sequence ID" value="NZ_BMCR01000001.1"/>
</dbReference>
<dbReference type="GO" id="GO:0005524">
    <property type="term" value="F:ATP binding"/>
    <property type="evidence" value="ECO:0007669"/>
    <property type="project" value="UniProtKB-KW"/>
</dbReference>
<accession>A0A838XFG2</accession>
<dbReference type="Gene3D" id="3.30.450.20">
    <property type="entry name" value="PAS domain"/>
    <property type="match status" value="3"/>
</dbReference>
<dbReference type="InterPro" id="IPR013767">
    <property type="entry name" value="PAS_fold"/>
</dbReference>
<dbReference type="SUPFAM" id="SSF47226">
    <property type="entry name" value="Histidine-containing phosphotransfer domain, HPT domain"/>
    <property type="match status" value="1"/>
</dbReference>
<dbReference type="InterPro" id="IPR005467">
    <property type="entry name" value="His_kinase_dom"/>
</dbReference>
<feature type="domain" description="Histidine kinase" evidence="13">
    <location>
        <begin position="630"/>
        <end position="856"/>
    </location>
</feature>
<dbReference type="PANTHER" id="PTHR43047">
    <property type="entry name" value="TWO-COMPONENT HISTIDINE PROTEIN KINASE"/>
    <property type="match status" value="1"/>
</dbReference>
<dbReference type="Pfam" id="PF13426">
    <property type="entry name" value="PAS_9"/>
    <property type="match status" value="1"/>
</dbReference>
<evidence type="ECO:0000256" key="2">
    <source>
        <dbReference type="ARBA" id="ARBA00012438"/>
    </source>
</evidence>
<dbReference type="SUPFAM" id="SSF47384">
    <property type="entry name" value="Homodimeric domain of signal transducing histidine kinase"/>
    <property type="match status" value="1"/>
</dbReference>
<dbReference type="InterPro" id="IPR000014">
    <property type="entry name" value="PAS"/>
</dbReference>
<evidence type="ECO:0000259" key="14">
    <source>
        <dbReference type="PROSITE" id="PS50110"/>
    </source>
</evidence>
<evidence type="ECO:0000313" key="17">
    <source>
        <dbReference type="EMBL" id="MBA4610179.1"/>
    </source>
</evidence>
<reference evidence="17 18" key="1">
    <citation type="submission" date="2020-07" db="EMBL/GenBank/DDBJ databases">
        <authorList>
            <person name="Li M."/>
        </authorList>
    </citation>
    <scope>NUCLEOTIDE SEQUENCE [LARGE SCALE GENOMIC DNA]</scope>
    <source>
        <strain evidence="17 18">DSM 23284</strain>
    </source>
</reference>
<evidence type="ECO:0000259" key="15">
    <source>
        <dbReference type="PROSITE" id="PS50112"/>
    </source>
</evidence>
<dbReference type="PRINTS" id="PR00344">
    <property type="entry name" value="BCTRLSENSOR"/>
</dbReference>
<dbReference type="Pfam" id="PF00512">
    <property type="entry name" value="HisKA"/>
    <property type="match status" value="1"/>
</dbReference>
<evidence type="ECO:0000256" key="9">
    <source>
        <dbReference type="ARBA" id="ARBA00064003"/>
    </source>
</evidence>
<dbReference type="SMART" id="SM00387">
    <property type="entry name" value="HATPase_c"/>
    <property type="match status" value="1"/>
</dbReference>
<reference evidence="17 18" key="2">
    <citation type="submission" date="2020-08" db="EMBL/GenBank/DDBJ databases">
        <title>Stappia taiwanensis sp. nov., isolated from a coastal thermal spring.</title>
        <authorList>
            <person name="Kampfer P."/>
        </authorList>
    </citation>
    <scope>NUCLEOTIDE SEQUENCE [LARGE SCALE GENOMIC DNA]</scope>
    <source>
        <strain evidence="17 18">DSM 23284</strain>
    </source>
</reference>
<keyword evidence="18" id="KW-1185">Reference proteome</keyword>
<dbReference type="Gene3D" id="1.10.287.130">
    <property type="match status" value="1"/>
</dbReference>
<dbReference type="InterPro" id="IPR004358">
    <property type="entry name" value="Sig_transdc_His_kin-like_C"/>
</dbReference>
<evidence type="ECO:0000256" key="5">
    <source>
        <dbReference type="ARBA" id="ARBA00022741"/>
    </source>
</evidence>
<dbReference type="GO" id="GO:0006355">
    <property type="term" value="P:regulation of DNA-templated transcription"/>
    <property type="evidence" value="ECO:0007669"/>
    <property type="project" value="InterPro"/>
</dbReference>
<dbReference type="PANTHER" id="PTHR43047:SF64">
    <property type="entry name" value="HISTIDINE KINASE CONTAINING CHEY-HOMOLOGOUS RECEIVER DOMAIN AND PAS DOMAIN-RELATED"/>
    <property type="match status" value="1"/>
</dbReference>
<keyword evidence="12" id="KW-0472">Membrane</keyword>
<evidence type="ECO:0000256" key="7">
    <source>
        <dbReference type="ARBA" id="ARBA00022840"/>
    </source>
</evidence>
<keyword evidence="7" id="KW-0067">ATP-binding</keyword>
<feature type="domain" description="PAC" evidence="16">
    <location>
        <begin position="562"/>
        <end position="612"/>
    </location>
</feature>
<dbReference type="SUPFAM" id="SSF55874">
    <property type="entry name" value="ATPase domain of HSP90 chaperone/DNA topoisomerase II/histidine kinase"/>
    <property type="match status" value="1"/>
</dbReference>
<dbReference type="Proteomes" id="UP000559404">
    <property type="component" value="Unassembled WGS sequence"/>
</dbReference>
<dbReference type="SMART" id="SM00086">
    <property type="entry name" value="PAC"/>
    <property type="match status" value="2"/>
</dbReference>
<dbReference type="InterPro" id="IPR000700">
    <property type="entry name" value="PAS-assoc_C"/>
</dbReference>
<evidence type="ECO:0000256" key="4">
    <source>
        <dbReference type="ARBA" id="ARBA00022679"/>
    </source>
</evidence>
<dbReference type="EC" id="2.7.13.3" evidence="2"/>
<dbReference type="InterPro" id="IPR036890">
    <property type="entry name" value="HATPase_C_sf"/>
</dbReference>
<dbReference type="Pfam" id="PF00072">
    <property type="entry name" value="Response_reg"/>
    <property type="match status" value="1"/>
</dbReference>
<dbReference type="InterPro" id="IPR036097">
    <property type="entry name" value="HisK_dim/P_sf"/>
</dbReference>
<keyword evidence="8" id="KW-0902">Two-component regulatory system</keyword>
<evidence type="ECO:0000256" key="8">
    <source>
        <dbReference type="ARBA" id="ARBA00023012"/>
    </source>
</evidence>
<feature type="domain" description="PAS" evidence="15">
    <location>
        <begin position="226"/>
        <end position="271"/>
    </location>
</feature>
<dbReference type="Gene3D" id="1.20.120.160">
    <property type="entry name" value="HPT domain"/>
    <property type="match status" value="1"/>
</dbReference>
<keyword evidence="5" id="KW-0547">Nucleotide-binding</keyword>
<dbReference type="CDD" id="cd17546">
    <property type="entry name" value="REC_hyHK_CKI1_RcsC-like"/>
    <property type="match status" value="1"/>
</dbReference>